<dbReference type="RefSeq" id="WP_229112443.1">
    <property type="nucleotide sequence ID" value="NZ_CP064787.1"/>
</dbReference>
<dbReference type="PANTHER" id="PTHR43384">
    <property type="entry name" value="SEPTUM SITE-DETERMINING PROTEIN MIND HOMOLOG, CHLOROPLASTIC-RELATED"/>
    <property type="match status" value="1"/>
</dbReference>
<feature type="compositionally biased region" description="Basic and acidic residues" evidence="3">
    <location>
        <begin position="243"/>
        <end position="256"/>
    </location>
</feature>
<dbReference type="InterPro" id="IPR027417">
    <property type="entry name" value="P-loop_NTPase"/>
</dbReference>
<keyword evidence="4" id="KW-0969">Cilium</keyword>
<feature type="compositionally biased region" description="Acidic residues" evidence="3">
    <location>
        <begin position="302"/>
        <end position="311"/>
    </location>
</feature>
<dbReference type="GO" id="GO:0016887">
    <property type="term" value="F:ATP hydrolysis activity"/>
    <property type="evidence" value="ECO:0007669"/>
    <property type="project" value="TreeGrafter"/>
</dbReference>
<dbReference type="InterPro" id="IPR050625">
    <property type="entry name" value="ParA/MinD_ATPase"/>
</dbReference>
<dbReference type="GO" id="GO:0005829">
    <property type="term" value="C:cytosol"/>
    <property type="evidence" value="ECO:0007669"/>
    <property type="project" value="TreeGrafter"/>
</dbReference>
<reference evidence="4" key="1">
    <citation type="submission" date="2020-11" db="EMBL/GenBank/DDBJ databases">
        <title>Carbohydrate-dependent, anaerobic sulfur respiration: A novel catabolism in halophilic archaea.</title>
        <authorList>
            <person name="Sorokin D.Y."/>
            <person name="Messina E."/>
            <person name="Smedile F."/>
            <person name="La Cono V."/>
            <person name="Hallsworth J.E."/>
            <person name="Yakimov M.M."/>
        </authorList>
    </citation>
    <scope>NUCLEOTIDE SEQUENCE</scope>
    <source>
        <strain evidence="4">HSR12-1</strain>
    </source>
</reference>
<keyword evidence="2" id="KW-0067">ATP-binding</keyword>
<gene>
    <name evidence="4" type="primary">flhG4</name>
    <name evidence="4" type="ORF">HSR121_1729</name>
</gene>
<proteinExistence type="predicted"/>
<dbReference type="GO" id="GO:0009898">
    <property type="term" value="C:cytoplasmic side of plasma membrane"/>
    <property type="evidence" value="ECO:0007669"/>
    <property type="project" value="TreeGrafter"/>
</dbReference>
<evidence type="ECO:0000313" key="4">
    <source>
        <dbReference type="EMBL" id="QSG06065.1"/>
    </source>
</evidence>
<dbReference type="AlphaFoldDB" id="A0A897N580"/>
<sequence length="364" mass="38902">MTEVYAIAGAKGGVGKTTTSINLGTVLAELDRRVVTMELDLAMANLVDFLDFDADFETATTLHDVLAGRAELGEATYETDSGLTVVPSGTDLEGYADTDLERLPAIIEQLRWEYDAVLLDTPAGLSEETLRPMQLSDRAIIISTPRVSSVRNAQNTIRLAERTETDVFGLVLTKSGTGASPGAMRIAEFLDIDLLGHVPEDEAVPHAQDSGTPVVRSAPQSGAAIAYRKIARKLGDAETDEGETGRDTAVETELDKVATSQTDRSGAITAEPTRSTPDSRRQMDHTRPEATGDPLQGSTDDVSTEDNDTDESAAHDDGREDNASEADADRATDRVGRQAVDDDHGSDVAGKRSIADRFRSLIGL</sequence>
<dbReference type="GO" id="GO:0051782">
    <property type="term" value="P:negative regulation of cell division"/>
    <property type="evidence" value="ECO:0007669"/>
    <property type="project" value="TreeGrafter"/>
</dbReference>
<feature type="compositionally biased region" description="Basic and acidic residues" evidence="3">
    <location>
        <begin position="312"/>
        <end position="364"/>
    </location>
</feature>
<organism evidence="4 5">
    <name type="scientific">Halapricum desulfuricans</name>
    <dbReference type="NCBI Taxonomy" id="2841257"/>
    <lineage>
        <taxon>Archaea</taxon>
        <taxon>Methanobacteriati</taxon>
        <taxon>Methanobacteriota</taxon>
        <taxon>Stenosarchaea group</taxon>
        <taxon>Halobacteria</taxon>
        <taxon>Halobacteriales</taxon>
        <taxon>Haloarculaceae</taxon>
        <taxon>Halapricum</taxon>
    </lineage>
</organism>
<dbReference type="Pfam" id="PF10609">
    <property type="entry name" value="ParA"/>
    <property type="match status" value="1"/>
</dbReference>
<dbReference type="SUPFAM" id="SSF52540">
    <property type="entry name" value="P-loop containing nucleoside triphosphate hydrolases"/>
    <property type="match status" value="1"/>
</dbReference>
<accession>A0A897N580</accession>
<evidence type="ECO:0000256" key="3">
    <source>
        <dbReference type="SAM" id="MobiDB-lite"/>
    </source>
</evidence>
<keyword evidence="4" id="KW-0282">Flagellum</keyword>
<evidence type="ECO:0000256" key="1">
    <source>
        <dbReference type="ARBA" id="ARBA00022741"/>
    </source>
</evidence>
<protein>
    <submittedName>
        <fullName evidence="4">FleN family ATPase involved in flagellar biosynthesis</fullName>
    </submittedName>
</protein>
<keyword evidence="4" id="KW-0966">Cell projection</keyword>
<feature type="compositionally biased region" description="Basic and acidic residues" evidence="3">
    <location>
        <begin position="277"/>
        <end position="290"/>
    </location>
</feature>
<keyword evidence="1" id="KW-0547">Nucleotide-binding</keyword>
<dbReference type="GeneID" id="68855319"/>
<dbReference type="Proteomes" id="UP000663525">
    <property type="component" value="Chromosome"/>
</dbReference>
<dbReference type="InterPro" id="IPR033756">
    <property type="entry name" value="YlxH/NBP35"/>
</dbReference>
<evidence type="ECO:0000256" key="2">
    <source>
        <dbReference type="ARBA" id="ARBA00022840"/>
    </source>
</evidence>
<name>A0A897N580_9EURY</name>
<dbReference type="Gene3D" id="3.40.50.300">
    <property type="entry name" value="P-loop containing nucleotide triphosphate hydrolases"/>
    <property type="match status" value="1"/>
</dbReference>
<dbReference type="PANTHER" id="PTHR43384:SF10">
    <property type="entry name" value="ATPASE INVOLVED IN CHROMOSOME PARTITIONING, PARA_MIND FAMILY"/>
    <property type="match status" value="1"/>
</dbReference>
<dbReference type="GO" id="GO:0005524">
    <property type="term" value="F:ATP binding"/>
    <property type="evidence" value="ECO:0007669"/>
    <property type="project" value="UniProtKB-KW"/>
</dbReference>
<feature type="region of interest" description="Disordered" evidence="3">
    <location>
        <begin position="236"/>
        <end position="364"/>
    </location>
</feature>
<evidence type="ECO:0000313" key="5">
    <source>
        <dbReference type="Proteomes" id="UP000663525"/>
    </source>
</evidence>
<dbReference type="EMBL" id="CP064787">
    <property type="protein sequence ID" value="QSG06065.1"/>
    <property type="molecule type" value="Genomic_DNA"/>
</dbReference>